<dbReference type="STRING" id="126957.T1ILQ0"/>
<dbReference type="PANTHER" id="PTHR46560:SF9">
    <property type="entry name" value="ZP DOMAIN-CONTAINING PROTEIN"/>
    <property type="match status" value="1"/>
</dbReference>
<reference evidence="5" key="2">
    <citation type="submission" date="2015-02" db="UniProtKB">
        <authorList>
            <consortium name="EnsemblMetazoa"/>
        </authorList>
    </citation>
    <scope>IDENTIFICATION</scope>
</reference>
<name>T1ILQ0_STRMM</name>
<feature type="region of interest" description="Disordered" evidence="1">
    <location>
        <begin position="415"/>
        <end position="443"/>
    </location>
</feature>
<feature type="domain" description="ZP" evidence="4">
    <location>
        <begin position="41"/>
        <end position="270"/>
    </location>
</feature>
<protein>
    <recommendedName>
        <fullName evidence="4">ZP domain-containing protein</fullName>
    </recommendedName>
</protein>
<proteinExistence type="predicted"/>
<dbReference type="InterPro" id="IPR057371">
    <property type="entry name" value="VERL_C"/>
</dbReference>
<dbReference type="Proteomes" id="UP000014500">
    <property type="component" value="Unassembled WGS sequence"/>
</dbReference>
<dbReference type="HOGENOM" id="CLU_056630_0_0_1"/>
<dbReference type="PROSITE" id="PS51034">
    <property type="entry name" value="ZP_2"/>
    <property type="match status" value="1"/>
</dbReference>
<keyword evidence="2" id="KW-1133">Transmembrane helix</keyword>
<evidence type="ECO:0000313" key="5">
    <source>
        <dbReference type="EnsemblMetazoa" id="SMAR001887-PA"/>
    </source>
</evidence>
<keyword evidence="3" id="KW-0732">Signal</keyword>
<dbReference type="PANTHER" id="PTHR46560">
    <property type="entry name" value="CYPHER, ISOFORM B"/>
    <property type="match status" value="1"/>
</dbReference>
<keyword evidence="2" id="KW-0472">Membrane</keyword>
<feature type="chain" id="PRO_5004589785" description="ZP domain-containing protein" evidence="3">
    <location>
        <begin position="24"/>
        <end position="443"/>
    </location>
</feature>
<sequence>MRTLMEVLLTFCFSWLLLLQVKSQDTTNQITSNFNPTVTATCQGKLMTITLTTRQPFNGIMHTKDKDKDYRTNPCSVLGNDHSKTVTLKLNILALPGDDDYCGEVSNEKKDDRKVAVAVRMHKTLELVDDKYFTISCNKHTFRNARSELSEVSLKFLDDGKRVTEVYHGRQYTLRAESSKPDGIHGIKVINCVGFSASNFSEISLIDSHGCPTSPLMSIFKYDQVKGYADATIFTMFKYPESRKVVIQCDIVKCSEGCPEESCQDVGSIRPQARTTVPNVGDDSNLMVSATANVLEPGETSPDAIPLTECNINRWSWLLGLCIAFGVLFIIMLIINIFLCSALTCTCTRQEVLEKDPSVIEEYDPYKGDWVGSQYGSRYSLNGKPGYTSGASTMNSTTRSVSTNSDHYAIVHSHPGSRYSTHGSTKGGVGSNGQYNQGYGGRM</sequence>
<accession>T1ILQ0</accession>
<evidence type="ECO:0000256" key="2">
    <source>
        <dbReference type="SAM" id="Phobius"/>
    </source>
</evidence>
<evidence type="ECO:0000259" key="4">
    <source>
        <dbReference type="PROSITE" id="PS51034"/>
    </source>
</evidence>
<evidence type="ECO:0000313" key="6">
    <source>
        <dbReference type="Proteomes" id="UP000014500"/>
    </source>
</evidence>
<dbReference type="eggNOG" id="ENOG502QRCZ">
    <property type="taxonomic scope" value="Eukaryota"/>
</dbReference>
<evidence type="ECO:0000256" key="1">
    <source>
        <dbReference type="SAM" id="MobiDB-lite"/>
    </source>
</evidence>
<organism evidence="5 6">
    <name type="scientific">Strigamia maritima</name>
    <name type="common">European centipede</name>
    <name type="synonym">Geophilus maritimus</name>
    <dbReference type="NCBI Taxonomy" id="126957"/>
    <lineage>
        <taxon>Eukaryota</taxon>
        <taxon>Metazoa</taxon>
        <taxon>Ecdysozoa</taxon>
        <taxon>Arthropoda</taxon>
        <taxon>Myriapoda</taxon>
        <taxon>Chilopoda</taxon>
        <taxon>Pleurostigmophora</taxon>
        <taxon>Geophilomorpha</taxon>
        <taxon>Linotaeniidae</taxon>
        <taxon>Strigamia</taxon>
    </lineage>
</organism>
<dbReference type="OMA" id="TAPEYCG"/>
<dbReference type="Pfam" id="PF25272">
    <property type="entry name" value="VERL_C"/>
    <property type="match status" value="1"/>
</dbReference>
<dbReference type="AlphaFoldDB" id="T1ILQ0"/>
<keyword evidence="2" id="KW-0812">Transmembrane</keyword>
<dbReference type="InterPro" id="IPR001507">
    <property type="entry name" value="ZP_dom"/>
</dbReference>
<feature type="transmembrane region" description="Helical" evidence="2">
    <location>
        <begin position="315"/>
        <end position="339"/>
    </location>
</feature>
<feature type="signal peptide" evidence="3">
    <location>
        <begin position="1"/>
        <end position="23"/>
    </location>
</feature>
<evidence type="ECO:0000256" key="3">
    <source>
        <dbReference type="SAM" id="SignalP"/>
    </source>
</evidence>
<reference evidence="6" key="1">
    <citation type="submission" date="2011-05" db="EMBL/GenBank/DDBJ databases">
        <authorList>
            <person name="Richards S.R."/>
            <person name="Qu J."/>
            <person name="Jiang H."/>
            <person name="Jhangiani S.N."/>
            <person name="Agravi P."/>
            <person name="Goodspeed R."/>
            <person name="Gross S."/>
            <person name="Mandapat C."/>
            <person name="Jackson L."/>
            <person name="Mathew T."/>
            <person name="Pu L."/>
            <person name="Thornton R."/>
            <person name="Saada N."/>
            <person name="Wilczek-Boney K.B."/>
            <person name="Lee S."/>
            <person name="Kovar C."/>
            <person name="Wu Y."/>
            <person name="Scherer S.E."/>
            <person name="Worley K.C."/>
            <person name="Muzny D.M."/>
            <person name="Gibbs R."/>
        </authorList>
    </citation>
    <scope>NUCLEOTIDE SEQUENCE</scope>
    <source>
        <strain evidence="6">Brora</strain>
    </source>
</reference>
<dbReference type="EMBL" id="JH430884">
    <property type="status" value="NOT_ANNOTATED_CDS"/>
    <property type="molecule type" value="Genomic_DNA"/>
</dbReference>
<dbReference type="PhylomeDB" id="T1ILQ0"/>
<keyword evidence="6" id="KW-1185">Reference proteome</keyword>
<dbReference type="EnsemblMetazoa" id="SMAR001887-RA">
    <property type="protein sequence ID" value="SMAR001887-PA"/>
    <property type="gene ID" value="SMAR001887"/>
</dbReference>